<dbReference type="KEGG" id="cam:101507550"/>
<dbReference type="STRING" id="3827.A0A1S2XJT7"/>
<comment type="caution">
    <text evidence="8">Lacks conserved residue(s) required for the propagation of feature annotation.</text>
</comment>
<dbReference type="eggNOG" id="KOG1558">
    <property type="taxonomic scope" value="Eukaryota"/>
</dbReference>
<protein>
    <submittedName>
        <fullName evidence="11">Zinc transporter 3-like</fullName>
    </submittedName>
</protein>
<evidence type="ECO:0000256" key="8">
    <source>
        <dbReference type="RuleBase" id="RU362088"/>
    </source>
</evidence>
<comment type="similarity">
    <text evidence="2 8">Belongs to the ZIP transporter (TC 2.A.5) family.</text>
</comment>
<reference evidence="11" key="2">
    <citation type="submission" date="2025-08" db="UniProtKB">
        <authorList>
            <consortium name="RefSeq"/>
        </authorList>
    </citation>
    <scope>IDENTIFICATION</scope>
    <source>
        <tissue evidence="11">Etiolated seedlings</tissue>
    </source>
</reference>
<evidence type="ECO:0000256" key="6">
    <source>
        <dbReference type="ARBA" id="ARBA00023065"/>
    </source>
</evidence>
<dbReference type="GeneID" id="101507550"/>
<feature type="transmembrane region" description="Helical" evidence="8">
    <location>
        <begin position="49"/>
        <end position="68"/>
    </location>
</feature>
<dbReference type="InterPro" id="IPR003689">
    <property type="entry name" value="ZIP"/>
</dbReference>
<evidence type="ECO:0000256" key="2">
    <source>
        <dbReference type="ARBA" id="ARBA00006939"/>
    </source>
</evidence>
<feature type="transmembrane region" description="Helical" evidence="8">
    <location>
        <begin position="286"/>
        <end position="310"/>
    </location>
</feature>
<dbReference type="PaxDb" id="3827-XP_004489301.1"/>
<dbReference type="PANTHER" id="PTHR11040">
    <property type="entry name" value="ZINC/IRON TRANSPORTER"/>
    <property type="match status" value="1"/>
</dbReference>
<keyword evidence="9" id="KW-0732">Signal</keyword>
<organism evidence="10 11">
    <name type="scientific">Cicer arietinum</name>
    <name type="common">Chickpea</name>
    <name type="synonym">Garbanzo</name>
    <dbReference type="NCBI Taxonomy" id="3827"/>
    <lineage>
        <taxon>Eukaryota</taxon>
        <taxon>Viridiplantae</taxon>
        <taxon>Streptophyta</taxon>
        <taxon>Embryophyta</taxon>
        <taxon>Tracheophyta</taxon>
        <taxon>Spermatophyta</taxon>
        <taxon>Magnoliopsida</taxon>
        <taxon>eudicotyledons</taxon>
        <taxon>Gunneridae</taxon>
        <taxon>Pentapetalae</taxon>
        <taxon>rosids</taxon>
        <taxon>fabids</taxon>
        <taxon>Fabales</taxon>
        <taxon>Fabaceae</taxon>
        <taxon>Papilionoideae</taxon>
        <taxon>50 kb inversion clade</taxon>
        <taxon>NPAAA clade</taxon>
        <taxon>Hologalegina</taxon>
        <taxon>IRL clade</taxon>
        <taxon>Cicereae</taxon>
        <taxon>Cicer</taxon>
    </lineage>
</organism>
<dbReference type="SMR" id="A0A1S2XJT7"/>
<feature type="chain" id="PRO_5010346055" evidence="9">
    <location>
        <begin position="26"/>
        <end position="348"/>
    </location>
</feature>
<dbReference type="NCBIfam" id="TIGR00820">
    <property type="entry name" value="zip"/>
    <property type="match status" value="1"/>
</dbReference>
<keyword evidence="4 8" id="KW-0812">Transmembrane</keyword>
<gene>
    <name evidence="11" type="primary">LOC101507550</name>
</gene>
<evidence type="ECO:0000256" key="3">
    <source>
        <dbReference type="ARBA" id="ARBA00022448"/>
    </source>
</evidence>
<keyword evidence="6 8" id="KW-0406">Ion transport</keyword>
<keyword evidence="3 8" id="KW-0813">Transport</keyword>
<dbReference type="InterPro" id="IPR004698">
    <property type="entry name" value="Zn/Fe_permease_fun/pln"/>
</dbReference>
<feature type="transmembrane region" description="Helical" evidence="8">
    <location>
        <begin position="250"/>
        <end position="274"/>
    </location>
</feature>
<comment type="subcellular location">
    <subcellularLocation>
        <location evidence="1 8">Membrane</location>
        <topology evidence="1 8">Multi-pass membrane protein</topology>
    </subcellularLocation>
</comment>
<keyword evidence="5 8" id="KW-1133">Transmembrane helix</keyword>
<dbReference type="OrthoDB" id="448280at2759"/>
<dbReference type="Pfam" id="PF02535">
    <property type="entry name" value="Zip"/>
    <property type="match status" value="1"/>
</dbReference>
<evidence type="ECO:0000313" key="10">
    <source>
        <dbReference type="Proteomes" id="UP000087171"/>
    </source>
</evidence>
<feature type="transmembrane region" description="Helical" evidence="8">
    <location>
        <begin position="80"/>
        <end position="101"/>
    </location>
</feature>
<evidence type="ECO:0000256" key="9">
    <source>
        <dbReference type="SAM" id="SignalP"/>
    </source>
</evidence>
<sequence length="348" mass="38211">MIKFATRKFMTISIIILLQQNLVCSKCSCENELQDSNHKVFETLKYKLIAMASIFVASLIGVCIPILAKNCSYLNPENDFYFLIKAFAAGVILATGFIHILPNAFETLTNPCIGEKPWKMFPFSGFVTMVAAIGTLIMEALIMGYQKRSELKKSQTLNEDRETREANDSSHVHNFVVTSSKLDSTDRLRYVIVSQILELGIVLHSIILGISLGVSKSSKTIKPLVAVLTFHQCFEGIGLGGCITQAQFKYYKVAIMVLFFCLIFPIGICIGIGISNTYNESSSKSLIVEGILLSASAGVLINMALVDLVATDFMSTKMLRSFRLQVGSSLALFVGMICMSILALGEDS</sequence>
<feature type="transmembrane region" description="Helical" evidence="8">
    <location>
        <begin position="322"/>
        <end position="345"/>
    </location>
</feature>
<feature type="signal peptide" evidence="9">
    <location>
        <begin position="1"/>
        <end position="25"/>
    </location>
</feature>
<name>A0A1S2XJT7_CICAR</name>
<dbReference type="RefSeq" id="XP_004489301.1">
    <property type="nucleotide sequence ID" value="XM_004489244.3"/>
</dbReference>
<dbReference type="PANTHER" id="PTHR11040:SF71">
    <property type="entry name" value="ZIP METAL ION TRANSPORTER FAMILY PROTEIN"/>
    <property type="match status" value="1"/>
</dbReference>
<evidence type="ECO:0000256" key="1">
    <source>
        <dbReference type="ARBA" id="ARBA00004141"/>
    </source>
</evidence>
<dbReference type="GO" id="GO:0005886">
    <property type="term" value="C:plasma membrane"/>
    <property type="evidence" value="ECO:0007669"/>
    <property type="project" value="TreeGrafter"/>
</dbReference>
<evidence type="ECO:0000256" key="5">
    <source>
        <dbReference type="ARBA" id="ARBA00022989"/>
    </source>
</evidence>
<evidence type="ECO:0000256" key="7">
    <source>
        <dbReference type="ARBA" id="ARBA00023136"/>
    </source>
</evidence>
<reference evidence="10" key="1">
    <citation type="journal article" date="2013" name="Nat. Biotechnol.">
        <title>Draft genome sequence of chickpea (Cicer arietinum) provides a resource for trait improvement.</title>
        <authorList>
            <person name="Varshney R.K."/>
            <person name="Song C."/>
            <person name="Saxena R.K."/>
            <person name="Azam S."/>
            <person name="Yu S."/>
            <person name="Sharpe A.G."/>
            <person name="Cannon S."/>
            <person name="Baek J."/>
            <person name="Rosen B.D."/>
            <person name="Tar'an B."/>
            <person name="Millan T."/>
            <person name="Zhang X."/>
            <person name="Ramsay L.D."/>
            <person name="Iwata A."/>
            <person name="Wang Y."/>
            <person name="Nelson W."/>
            <person name="Farmer A.D."/>
            <person name="Gaur P.M."/>
            <person name="Soderlund C."/>
            <person name="Penmetsa R.V."/>
            <person name="Xu C."/>
            <person name="Bharti A.K."/>
            <person name="He W."/>
            <person name="Winter P."/>
            <person name="Zhao S."/>
            <person name="Hane J.K."/>
            <person name="Carrasquilla-Garcia N."/>
            <person name="Condie J.A."/>
            <person name="Upadhyaya H.D."/>
            <person name="Luo M.C."/>
            <person name="Thudi M."/>
            <person name="Gowda C.L."/>
            <person name="Singh N.P."/>
            <person name="Lichtenzveig J."/>
            <person name="Gali K.K."/>
            <person name="Rubio J."/>
            <person name="Nadarajan N."/>
            <person name="Dolezel J."/>
            <person name="Bansal K.C."/>
            <person name="Xu X."/>
            <person name="Edwards D."/>
            <person name="Zhang G."/>
            <person name="Kahl G."/>
            <person name="Gil J."/>
            <person name="Singh K.B."/>
            <person name="Datta S.K."/>
            <person name="Jackson S.A."/>
            <person name="Wang J."/>
            <person name="Cook D.R."/>
        </authorList>
    </citation>
    <scope>NUCLEOTIDE SEQUENCE [LARGE SCALE GENOMIC DNA]</scope>
    <source>
        <strain evidence="10">cv. CDC Frontier</strain>
    </source>
</reference>
<dbReference type="Proteomes" id="UP000087171">
    <property type="component" value="Chromosome Ca2"/>
</dbReference>
<dbReference type="GO" id="GO:0005385">
    <property type="term" value="F:zinc ion transmembrane transporter activity"/>
    <property type="evidence" value="ECO:0007669"/>
    <property type="project" value="InterPro"/>
</dbReference>
<proteinExistence type="inferred from homology"/>
<feature type="transmembrane region" description="Helical" evidence="8">
    <location>
        <begin position="121"/>
        <end position="145"/>
    </location>
</feature>
<evidence type="ECO:0000313" key="11">
    <source>
        <dbReference type="RefSeq" id="XP_004489301.1"/>
    </source>
</evidence>
<accession>A0A1S2XJT7</accession>
<dbReference type="AlphaFoldDB" id="A0A1S2XJT7"/>
<feature type="transmembrane region" description="Helical" evidence="8">
    <location>
        <begin position="190"/>
        <end position="212"/>
    </location>
</feature>
<evidence type="ECO:0000256" key="4">
    <source>
        <dbReference type="ARBA" id="ARBA00022692"/>
    </source>
</evidence>
<keyword evidence="7 8" id="KW-0472">Membrane</keyword>
<keyword evidence="10" id="KW-1185">Reference proteome</keyword>